<keyword evidence="2" id="KW-0479">Metal-binding</keyword>
<proteinExistence type="predicted"/>
<evidence type="ECO:0000256" key="2">
    <source>
        <dbReference type="ARBA" id="ARBA00022723"/>
    </source>
</evidence>
<dbReference type="EMBL" id="QDEB01022034">
    <property type="protein sequence ID" value="RZC40896.1"/>
    <property type="molecule type" value="Genomic_DNA"/>
</dbReference>
<evidence type="ECO:0000256" key="1">
    <source>
        <dbReference type="ARBA" id="ARBA00001968"/>
    </source>
</evidence>
<dbReference type="AlphaFoldDB" id="A0A482W714"/>
<keyword evidence="5" id="KW-1185">Reference proteome</keyword>
<sequence length="121" mass="14100">MAQSSVYYVFKEIIAVLLEILPQHIIWPNNYEASVEVFRERSGGFPVRSVIECAFGRLKGKFRRLRDLDVCDAETGIQVITAACVLHNFIIEHDYDDEEYEYDNELPLEVEDENIPRKSPY</sequence>
<dbReference type="Pfam" id="PF13359">
    <property type="entry name" value="DDE_Tnp_4"/>
    <property type="match status" value="1"/>
</dbReference>
<comment type="caution">
    <text evidence="4">The sequence shown here is derived from an EMBL/GenBank/DDBJ whole genome shotgun (WGS) entry which is preliminary data.</text>
</comment>
<protein>
    <submittedName>
        <fullName evidence="4">DDE Tnp 4 domain containing protein</fullName>
    </submittedName>
</protein>
<dbReference type="Proteomes" id="UP000292052">
    <property type="component" value="Unassembled WGS sequence"/>
</dbReference>
<name>A0A482W714_ASBVE</name>
<feature type="domain" description="DDE Tnp4" evidence="3">
    <location>
        <begin position="47"/>
        <end position="88"/>
    </location>
</feature>
<accession>A0A482W714</accession>
<reference evidence="4 5" key="1">
    <citation type="submission" date="2017-03" db="EMBL/GenBank/DDBJ databases">
        <title>Genome of the blue death feigning beetle - Asbolus verrucosus.</title>
        <authorList>
            <person name="Rider S.D."/>
        </authorList>
    </citation>
    <scope>NUCLEOTIDE SEQUENCE [LARGE SCALE GENOMIC DNA]</scope>
    <source>
        <strain evidence="4">Butters</strain>
        <tissue evidence="4">Head and leg muscle</tissue>
    </source>
</reference>
<dbReference type="GO" id="GO:0046872">
    <property type="term" value="F:metal ion binding"/>
    <property type="evidence" value="ECO:0007669"/>
    <property type="project" value="UniProtKB-KW"/>
</dbReference>
<evidence type="ECO:0000313" key="4">
    <source>
        <dbReference type="EMBL" id="RZC40896.1"/>
    </source>
</evidence>
<dbReference type="InterPro" id="IPR027806">
    <property type="entry name" value="HARBI1_dom"/>
</dbReference>
<evidence type="ECO:0000313" key="5">
    <source>
        <dbReference type="Proteomes" id="UP000292052"/>
    </source>
</evidence>
<evidence type="ECO:0000259" key="3">
    <source>
        <dbReference type="Pfam" id="PF13359"/>
    </source>
</evidence>
<gene>
    <name evidence="4" type="ORF">BDFB_011236</name>
</gene>
<comment type="cofactor">
    <cofactor evidence="1">
        <name>a divalent metal cation</name>
        <dbReference type="ChEBI" id="CHEBI:60240"/>
    </cofactor>
</comment>
<dbReference type="OrthoDB" id="6770995at2759"/>
<feature type="non-terminal residue" evidence="4">
    <location>
        <position position="121"/>
    </location>
</feature>
<organism evidence="4 5">
    <name type="scientific">Asbolus verrucosus</name>
    <name type="common">Desert ironclad beetle</name>
    <dbReference type="NCBI Taxonomy" id="1661398"/>
    <lineage>
        <taxon>Eukaryota</taxon>
        <taxon>Metazoa</taxon>
        <taxon>Ecdysozoa</taxon>
        <taxon>Arthropoda</taxon>
        <taxon>Hexapoda</taxon>
        <taxon>Insecta</taxon>
        <taxon>Pterygota</taxon>
        <taxon>Neoptera</taxon>
        <taxon>Endopterygota</taxon>
        <taxon>Coleoptera</taxon>
        <taxon>Polyphaga</taxon>
        <taxon>Cucujiformia</taxon>
        <taxon>Tenebrionidae</taxon>
        <taxon>Pimeliinae</taxon>
        <taxon>Asbolus</taxon>
    </lineage>
</organism>